<dbReference type="GO" id="GO:0006508">
    <property type="term" value="P:proteolysis"/>
    <property type="evidence" value="ECO:0007669"/>
    <property type="project" value="UniProtKB-KW"/>
</dbReference>
<evidence type="ECO:0000313" key="3">
    <source>
        <dbReference type="EMBL" id="AZT91701.1"/>
    </source>
</evidence>
<keyword evidence="3" id="KW-0378">Hydrolase</keyword>
<dbReference type="Pfam" id="PF02517">
    <property type="entry name" value="Rce1-like"/>
    <property type="match status" value="1"/>
</dbReference>
<keyword evidence="1" id="KW-0472">Membrane</keyword>
<dbReference type="GO" id="GO:0004175">
    <property type="term" value="F:endopeptidase activity"/>
    <property type="evidence" value="ECO:0007669"/>
    <property type="project" value="UniProtKB-ARBA"/>
</dbReference>
<dbReference type="AlphaFoldDB" id="A0A3T0D941"/>
<protein>
    <submittedName>
        <fullName evidence="3">CPBP family intramembrane metalloprotease</fullName>
    </submittedName>
</protein>
<proteinExistence type="predicted"/>
<keyword evidence="3" id="KW-0482">Metalloprotease</keyword>
<feature type="transmembrane region" description="Helical" evidence="1">
    <location>
        <begin position="29"/>
        <end position="44"/>
    </location>
</feature>
<dbReference type="Proteomes" id="UP000282930">
    <property type="component" value="Chromosome"/>
</dbReference>
<accession>A0A3T0D941</accession>
<evidence type="ECO:0000256" key="1">
    <source>
        <dbReference type="SAM" id="Phobius"/>
    </source>
</evidence>
<dbReference type="GO" id="GO:0008237">
    <property type="term" value="F:metallopeptidase activity"/>
    <property type="evidence" value="ECO:0007669"/>
    <property type="project" value="UniProtKB-KW"/>
</dbReference>
<organism evidence="3 4">
    <name type="scientific">Caldicellulosiruptor changbaiensis</name>
    <dbReference type="NCBI Taxonomy" id="1222016"/>
    <lineage>
        <taxon>Bacteria</taxon>
        <taxon>Bacillati</taxon>
        <taxon>Bacillota</taxon>
        <taxon>Bacillota incertae sedis</taxon>
        <taxon>Caldicellulosiruptorales</taxon>
        <taxon>Caldicellulosiruptoraceae</taxon>
        <taxon>Caldicellulosiruptor</taxon>
    </lineage>
</organism>
<dbReference type="RefSeq" id="WP_127352981.1">
    <property type="nucleotide sequence ID" value="NZ_CP034791.1"/>
</dbReference>
<dbReference type="InterPro" id="IPR003675">
    <property type="entry name" value="Rce1/LyrA-like_dom"/>
</dbReference>
<keyword evidence="4" id="KW-1185">Reference proteome</keyword>
<dbReference type="GO" id="GO:0080120">
    <property type="term" value="P:CAAX-box protein maturation"/>
    <property type="evidence" value="ECO:0007669"/>
    <property type="project" value="UniProtKB-ARBA"/>
</dbReference>
<evidence type="ECO:0000313" key="4">
    <source>
        <dbReference type="Proteomes" id="UP000282930"/>
    </source>
</evidence>
<feature type="domain" description="CAAX prenyl protease 2/Lysostaphin resistance protein A-like" evidence="2">
    <location>
        <begin position="16"/>
        <end position="85"/>
    </location>
</feature>
<keyword evidence="3" id="KW-0645">Protease</keyword>
<dbReference type="EMBL" id="CP034791">
    <property type="protein sequence ID" value="AZT91701.1"/>
    <property type="molecule type" value="Genomic_DNA"/>
</dbReference>
<evidence type="ECO:0000259" key="2">
    <source>
        <dbReference type="Pfam" id="PF02517"/>
    </source>
</evidence>
<name>A0A3T0D941_9FIRM</name>
<dbReference type="KEGG" id="ccha:ELD05_11705"/>
<feature type="transmembrane region" description="Helical" evidence="1">
    <location>
        <begin position="80"/>
        <end position="99"/>
    </location>
</feature>
<feature type="transmembrane region" description="Helical" evidence="1">
    <location>
        <begin position="6"/>
        <end position="22"/>
    </location>
</feature>
<sequence>MITQGVFFICYYVYFIWLFLLFNNLSRRIFILSSIISILLYAVEHSYKPLGIFTAALWGIPFTITYIKTKNIYIPMTAHLICNFVGNGIPALIMAAKMLKIL</sequence>
<gene>
    <name evidence="3" type="ORF">ELD05_11705</name>
</gene>
<feature type="transmembrane region" description="Helical" evidence="1">
    <location>
        <begin position="50"/>
        <end position="68"/>
    </location>
</feature>
<keyword evidence="1" id="KW-1133">Transmembrane helix</keyword>
<keyword evidence="1" id="KW-0812">Transmembrane</keyword>
<reference evidence="3 4" key="1">
    <citation type="submission" date="2018-12" db="EMBL/GenBank/DDBJ databases">
        <title>Genome sequence from the cellulolytic species, Caldicellulosiruptor changbaiensis.</title>
        <authorList>
            <person name="Blumer-Schuette S.E."/>
            <person name="Mendoza C."/>
        </authorList>
    </citation>
    <scope>NUCLEOTIDE SEQUENCE [LARGE SCALE GENOMIC DNA]</scope>
    <source>
        <strain evidence="3 4">CBS-Z</strain>
    </source>
</reference>